<dbReference type="GeneID" id="83183318"/>
<comment type="caution">
    <text evidence="1">The sequence shown here is derived from an EMBL/GenBank/DDBJ whole genome shotgun (WGS) entry which is preliminary data.</text>
</comment>
<evidence type="ECO:0000313" key="2">
    <source>
        <dbReference type="Proteomes" id="UP001150904"/>
    </source>
</evidence>
<dbReference type="AlphaFoldDB" id="A0A9W9MCS0"/>
<gene>
    <name evidence="1" type="ORF">N7498_008955</name>
</gene>
<dbReference type="OrthoDB" id="4368687at2759"/>
<organism evidence="1 2">
    <name type="scientific">Penicillium cinerascens</name>
    <dbReference type="NCBI Taxonomy" id="70096"/>
    <lineage>
        <taxon>Eukaryota</taxon>
        <taxon>Fungi</taxon>
        <taxon>Dikarya</taxon>
        <taxon>Ascomycota</taxon>
        <taxon>Pezizomycotina</taxon>
        <taxon>Eurotiomycetes</taxon>
        <taxon>Eurotiomycetidae</taxon>
        <taxon>Eurotiales</taxon>
        <taxon>Aspergillaceae</taxon>
        <taxon>Penicillium</taxon>
    </lineage>
</organism>
<name>A0A9W9MCS0_9EURO</name>
<keyword evidence="2" id="KW-1185">Reference proteome</keyword>
<dbReference type="EMBL" id="JAPQKR010000015">
    <property type="protein sequence ID" value="KAJ5195517.1"/>
    <property type="molecule type" value="Genomic_DNA"/>
</dbReference>
<proteinExistence type="predicted"/>
<dbReference type="Proteomes" id="UP001150904">
    <property type="component" value="Unassembled WGS sequence"/>
</dbReference>
<reference evidence="1" key="2">
    <citation type="journal article" date="2023" name="IMA Fungus">
        <title>Comparative genomic study of the Penicillium genus elucidates a diverse pangenome and 15 lateral gene transfer events.</title>
        <authorList>
            <person name="Petersen C."/>
            <person name="Sorensen T."/>
            <person name="Nielsen M.R."/>
            <person name="Sondergaard T.E."/>
            <person name="Sorensen J.L."/>
            <person name="Fitzpatrick D.A."/>
            <person name="Frisvad J.C."/>
            <person name="Nielsen K.L."/>
        </authorList>
    </citation>
    <scope>NUCLEOTIDE SEQUENCE</scope>
    <source>
        <strain evidence="1">IBT 15544</strain>
    </source>
</reference>
<evidence type="ECO:0000313" key="1">
    <source>
        <dbReference type="EMBL" id="KAJ5195517.1"/>
    </source>
</evidence>
<reference evidence="1" key="1">
    <citation type="submission" date="2022-12" db="EMBL/GenBank/DDBJ databases">
        <authorList>
            <person name="Petersen C."/>
        </authorList>
    </citation>
    <scope>NUCLEOTIDE SEQUENCE</scope>
    <source>
        <strain evidence="1">IBT 15544</strain>
    </source>
</reference>
<dbReference type="RefSeq" id="XP_058306005.1">
    <property type="nucleotide sequence ID" value="XM_058456017.1"/>
</dbReference>
<protein>
    <submittedName>
        <fullName evidence="1">Uncharacterized protein</fullName>
    </submittedName>
</protein>
<sequence>MQELHKARDTRLCLFTSVGVRNARTVGNDEALNVHYAQLEQYVTVENREGVTIVVNNPAVLLSFVEPCLHSGQSLIAQIMEAISQLSEMWANITQEPPTDITVRILHEHIPSHAKRQKRTAKLIPRLGRDLSFGVDVSMGSGER</sequence>
<accession>A0A9W9MCS0</accession>